<reference evidence="2" key="1">
    <citation type="submission" date="2025-08" db="UniProtKB">
        <authorList>
            <consortium name="RefSeq"/>
        </authorList>
    </citation>
    <scope>IDENTIFICATION</scope>
</reference>
<name>A0AC55DG01_ECHTE</name>
<proteinExistence type="predicted"/>
<dbReference type="Proteomes" id="UP000694863">
    <property type="component" value="Unplaced"/>
</dbReference>
<gene>
    <name evidence="2" type="primary">LOC101664497</name>
</gene>
<organism evidence="1 2">
    <name type="scientific">Echinops telfairi</name>
    <name type="common">Lesser hedgehog tenrec</name>
    <dbReference type="NCBI Taxonomy" id="9371"/>
    <lineage>
        <taxon>Eukaryota</taxon>
        <taxon>Metazoa</taxon>
        <taxon>Chordata</taxon>
        <taxon>Craniata</taxon>
        <taxon>Vertebrata</taxon>
        <taxon>Euteleostomi</taxon>
        <taxon>Mammalia</taxon>
        <taxon>Eutheria</taxon>
        <taxon>Afrotheria</taxon>
        <taxon>Tenrecidae</taxon>
        <taxon>Tenrecinae</taxon>
        <taxon>Echinops</taxon>
    </lineage>
</organism>
<sequence>MENYFFPLKRFSATWISSSSTSWVIETILGFLCGVGLFLLLLPYLQSNPSHSTPKKDINNKKPQAETKKSRKRNKSEAVKDLSTPPPVLPPSPPQPSDVFACLQPPTSASPLPHTSLNLSQSDSMVLPLNPLSANPLPNNCWLASVPVAKSLEPSNRSISTLSWWQATSKTLGFSTLKDCDSQQKYTSCHTPDDALGGNHTDRSTETGNPTFSTSDVQKLLEIQVTKRIEFKIWEEKEQDGSFPNQISSDYHLNSLRNMLKSLGDEQNAMVSQPMWRSKGTSQQVLSSHKTLQDLQQKYSQLFWGLPFLHSESLVATVRVAGSSLEHPSVLFNGISNALPIPTQAKVSPSHYQTQCLPYQVAQIQPSISTMSQSQVPHLAQSRAHLQPSLSFLPSSLPRGVCGPTDCHEEPSLSSTRIHRLEWPLLPEQSQSRKALPSVATRSQETITRPLSRVNLPQESWSSEAHKSDTIIPRDFISPELRKQLEQHLQKRIIHHQHGLPHRIQEFLELTKPLRKLSTMCQAEDHNGTPWPSTQTSESNKEVQGMGSRHHGRPRHSENFHVCGVANFQLGSDLGKGRRRSLEEIPRHKIPWRSETCQGRVLEVNSEKEPKNNVIRHSRNNSGNYIVRDPQKKQLENTLNAHLSRKSGQIIENSIPVDVRKSWLAVNHILSKSDTNTKNGNLVSLEGQASCVNTTRGLSFLNVGTRWVLESHIVKFWVRHRWCLPLKVLKLIKLFKAKKDSPSPPLKSTFSSSTTLESLADSRAEAAKFWEENPQTSWGEKVTPLKSALVLESPVPTSSPASEEDWKTLACPSPVNDRGFSEILRSGQEFRQPFDPLTSSILERSLQNRALLRVQRGSLLSIPNEAIARIIPRKENVGCTCGSPRPSVAMLTMHFNPQSSKAEEIGEASVAEVSSGPQLQDRDTWGTSMLATSQNRNVELRALGPSGASKRSPSPKLADQDLEETCFISPGVSEFGFKLESESENPSQDCSTKMLLQDYAREVLVAADNLICQISQSRPHSVSSGDISASYELIEARRSGLEQQESQLSNLQDPWKNQGEIFAHSHEKIGSPKLGKYHRGFAQLEAPQSSVMSQLSQAKGGVGDMPGNKHLQIPPEKGKAPAESHFRKRMKHFLQWIFPSKKASRKDDTLPKGKPVPNSAPDQEAVKSTWVFTDREVTEAQALMTAVGQILEDKIVLHASKSSEQKEEIQESQALNPA</sequence>
<accession>A0AC55DG01</accession>
<evidence type="ECO:0000313" key="2">
    <source>
        <dbReference type="RefSeq" id="XP_045150672.1"/>
    </source>
</evidence>
<keyword evidence="1" id="KW-1185">Reference proteome</keyword>
<evidence type="ECO:0000313" key="1">
    <source>
        <dbReference type="Proteomes" id="UP000694863"/>
    </source>
</evidence>
<protein>
    <submittedName>
        <fullName evidence="2">Spermatogenesis-associated protein 31A6</fullName>
    </submittedName>
</protein>
<dbReference type="RefSeq" id="XP_045150672.1">
    <property type="nucleotide sequence ID" value="XM_045294737.1"/>
</dbReference>